<accession>A0A521BP27</accession>
<name>A0A521BP27_9SPHI</name>
<organism evidence="1 2">
    <name type="scientific">Solitalea koreensis</name>
    <dbReference type="NCBI Taxonomy" id="543615"/>
    <lineage>
        <taxon>Bacteria</taxon>
        <taxon>Pseudomonadati</taxon>
        <taxon>Bacteroidota</taxon>
        <taxon>Sphingobacteriia</taxon>
        <taxon>Sphingobacteriales</taxon>
        <taxon>Sphingobacteriaceae</taxon>
        <taxon>Solitalea</taxon>
    </lineage>
</organism>
<evidence type="ECO:0000313" key="2">
    <source>
        <dbReference type="Proteomes" id="UP000315971"/>
    </source>
</evidence>
<keyword evidence="2" id="KW-1185">Reference proteome</keyword>
<reference evidence="1 2" key="1">
    <citation type="submission" date="2017-05" db="EMBL/GenBank/DDBJ databases">
        <authorList>
            <person name="Varghese N."/>
            <person name="Submissions S."/>
        </authorList>
    </citation>
    <scope>NUCLEOTIDE SEQUENCE [LARGE SCALE GENOMIC DNA]</scope>
    <source>
        <strain evidence="1 2">DSM 21342</strain>
    </source>
</reference>
<proteinExistence type="predicted"/>
<dbReference type="Proteomes" id="UP000315971">
    <property type="component" value="Unassembled WGS sequence"/>
</dbReference>
<gene>
    <name evidence="1" type="ORF">SAMN06265350_102341</name>
</gene>
<dbReference type="AlphaFoldDB" id="A0A521BP27"/>
<sequence>MAYELELPISITIGIGPGFSGLLCAITTVNPYSFNAFNSVASV</sequence>
<evidence type="ECO:0000313" key="1">
    <source>
        <dbReference type="EMBL" id="SMO48320.1"/>
    </source>
</evidence>
<protein>
    <submittedName>
        <fullName evidence="1">Uncharacterized protein</fullName>
    </submittedName>
</protein>
<dbReference type="EMBL" id="FXSZ01000002">
    <property type="protein sequence ID" value="SMO48320.1"/>
    <property type="molecule type" value="Genomic_DNA"/>
</dbReference>